<dbReference type="GO" id="GO:0006357">
    <property type="term" value="P:regulation of transcription by RNA polymerase II"/>
    <property type="evidence" value="ECO:0007669"/>
    <property type="project" value="TreeGrafter"/>
</dbReference>
<dbReference type="AlphaFoldDB" id="A0A2Z6NYL0"/>
<evidence type="ECO:0008006" key="4">
    <source>
        <dbReference type="Google" id="ProtNLM"/>
    </source>
</evidence>
<feature type="region of interest" description="Disordered" evidence="1">
    <location>
        <begin position="111"/>
        <end position="193"/>
    </location>
</feature>
<name>A0A2Z6NYL0_TRISU</name>
<dbReference type="PANTHER" id="PTHR21277">
    <property type="entry name" value="TRANSCRIPTIONAL ADAPTER 1"/>
    <property type="match status" value="1"/>
</dbReference>
<evidence type="ECO:0000313" key="2">
    <source>
        <dbReference type="EMBL" id="GAU49238.1"/>
    </source>
</evidence>
<dbReference type="EMBL" id="DF974534">
    <property type="protein sequence ID" value="GAU49238.1"/>
    <property type="molecule type" value="Genomic_DNA"/>
</dbReference>
<dbReference type="OrthoDB" id="10264870at2759"/>
<dbReference type="Proteomes" id="UP000242715">
    <property type="component" value="Unassembled WGS sequence"/>
</dbReference>
<proteinExistence type="predicted"/>
<evidence type="ECO:0000256" key="1">
    <source>
        <dbReference type="SAM" id="MobiDB-lite"/>
    </source>
</evidence>
<gene>
    <name evidence="2" type="ORF">TSUD_183290</name>
</gene>
<dbReference type="GO" id="GO:0003713">
    <property type="term" value="F:transcription coactivator activity"/>
    <property type="evidence" value="ECO:0007669"/>
    <property type="project" value="TreeGrafter"/>
</dbReference>
<dbReference type="Pfam" id="PF12767">
    <property type="entry name" value="SAGA-Tad1"/>
    <property type="match status" value="1"/>
</dbReference>
<dbReference type="InterPro" id="IPR024738">
    <property type="entry name" value="Hfi1/Tada1"/>
</dbReference>
<feature type="compositionally biased region" description="Basic and acidic residues" evidence="1">
    <location>
        <begin position="154"/>
        <end position="171"/>
    </location>
</feature>
<sequence length="425" mass="48010">MPAARYFAPVNTLEQKLQIQRRLGGVKSCTYFNLLRRYLNLKIGKIEFDRMCIQTIGRENIPLHNHFIKSILKKVCLPNTALQKQSRVQAPLNVKIPNGCNDLPPLCKDFPQSPRKCRTQNLRDRRFRGRLSPLGPHGKNSSIEVENSAPEIQEQQHDSTPKIQEQQRDLTPKTQEQPCDSTPKIQEQQRYTDPHCAVNGLPVSVENGEEVNRDSEILPIIRRSPIRAPLCQDREQRHTDPHCAVIRLPVSMEYEEEVDRDSENLAISRRSPIQAPLGLPTYDNRAQRLTHKGLSSGIVSDTCQSIGHLPDTHSLMKRLEDNMETEGFKVSADAANVLNNALNVYLKRLIKPCLDLAASKSVKNLSGQIQPGLNELPRSRCVQKLTGPASASISDFKTAMELNPTILGEDWSIHFERVCFLASEE</sequence>
<reference evidence="3" key="1">
    <citation type="journal article" date="2017" name="Front. Plant Sci.">
        <title>Climate Clever Clovers: New Paradigm to Reduce the Environmental Footprint of Ruminants by Breeding Low Methanogenic Forages Utilizing Haplotype Variation.</title>
        <authorList>
            <person name="Kaur P."/>
            <person name="Appels R."/>
            <person name="Bayer P.E."/>
            <person name="Keeble-Gagnere G."/>
            <person name="Wang J."/>
            <person name="Hirakawa H."/>
            <person name="Shirasawa K."/>
            <person name="Vercoe P."/>
            <person name="Stefanova K."/>
            <person name="Durmic Z."/>
            <person name="Nichols P."/>
            <person name="Revell C."/>
            <person name="Isobe S.N."/>
            <person name="Edwards D."/>
            <person name="Erskine W."/>
        </authorList>
    </citation>
    <scope>NUCLEOTIDE SEQUENCE [LARGE SCALE GENOMIC DNA]</scope>
    <source>
        <strain evidence="3">cv. Daliak</strain>
    </source>
</reference>
<accession>A0A2Z6NYL0</accession>
<evidence type="ECO:0000313" key="3">
    <source>
        <dbReference type="Proteomes" id="UP000242715"/>
    </source>
</evidence>
<dbReference type="GO" id="GO:0000124">
    <property type="term" value="C:SAGA complex"/>
    <property type="evidence" value="ECO:0007669"/>
    <property type="project" value="TreeGrafter"/>
</dbReference>
<feature type="compositionally biased region" description="Polar residues" evidence="1">
    <location>
        <begin position="172"/>
        <end position="191"/>
    </location>
</feature>
<protein>
    <recommendedName>
        <fullName evidence="4">Transcriptional coactivator Hfi1/Transcriptional adapter 1</fullName>
    </recommendedName>
</protein>
<dbReference type="PANTHER" id="PTHR21277:SF29">
    <property type="entry name" value="TRANSCRIPTIONAL REGULATOR OF RNA POLII, SAGA, SUBUNIT"/>
    <property type="match status" value="1"/>
</dbReference>
<keyword evidence="3" id="KW-1185">Reference proteome</keyword>
<organism evidence="2 3">
    <name type="scientific">Trifolium subterraneum</name>
    <name type="common">Subterranean clover</name>
    <dbReference type="NCBI Taxonomy" id="3900"/>
    <lineage>
        <taxon>Eukaryota</taxon>
        <taxon>Viridiplantae</taxon>
        <taxon>Streptophyta</taxon>
        <taxon>Embryophyta</taxon>
        <taxon>Tracheophyta</taxon>
        <taxon>Spermatophyta</taxon>
        <taxon>Magnoliopsida</taxon>
        <taxon>eudicotyledons</taxon>
        <taxon>Gunneridae</taxon>
        <taxon>Pentapetalae</taxon>
        <taxon>rosids</taxon>
        <taxon>fabids</taxon>
        <taxon>Fabales</taxon>
        <taxon>Fabaceae</taxon>
        <taxon>Papilionoideae</taxon>
        <taxon>50 kb inversion clade</taxon>
        <taxon>NPAAA clade</taxon>
        <taxon>Hologalegina</taxon>
        <taxon>IRL clade</taxon>
        <taxon>Trifolieae</taxon>
        <taxon>Trifolium</taxon>
    </lineage>
</organism>